<dbReference type="GO" id="GO:0019877">
    <property type="term" value="P:diaminopimelate biosynthetic process"/>
    <property type="evidence" value="ECO:0007669"/>
    <property type="project" value="UniProtKB-UniRule"/>
</dbReference>
<evidence type="ECO:0000256" key="6">
    <source>
        <dbReference type="ARBA" id="ARBA00023027"/>
    </source>
</evidence>
<dbReference type="GO" id="GO:0016726">
    <property type="term" value="F:oxidoreductase activity, acting on CH or CH2 groups, NAD or NADP as acceptor"/>
    <property type="evidence" value="ECO:0007669"/>
    <property type="project" value="UniProtKB-UniRule"/>
</dbReference>
<comment type="function">
    <text evidence="12">Catalyzes the conversion of 4-hydroxy-tetrahydrodipicolinate (HTPA) to tetrahydrodipicolinate.</text>
</comment>
<feature type="active site" description="Proton donor" evidence="12">
    <location>
        <position position="143"/>
    </location>
</feature>
<dbReference type="InterPro" id="IPR036291">
    <property type="entry name" value="NAD(P)-bd_dom_sf"/>
</dbReference>
<dbReference type="SUPFAM" id="SSF55347">
    <property type="entry name" value="Glyceraldehyde-3-phosphate dehydrogenase-like, C-terminal domain"/>
    <property type="match status" value="1"/>
</dbReference>
<evidence type="ECO:0000256" key="5">
    <source>
        <dbReference type="ARBA" id="ARBA00023002"/>
    </source>
</evidence>
<dbReference type="OrthoDB" id="9790352at2"/>
<keyword evidence="12" id="KW-0963">Cytoplasm</keyword>
<keyword evidence="7 12" id="KW-0457">Lysine biosynthesis</keyword>
<comment type="similarity">
    <text evidence="1 12">Belongs to the DapB family.</text>
</comment>
<dbReference type="EC" id="1.17.1.8" evidence="9 12"/>
<dbReference type="Gene3D" id="3.30.360.10">
    <property type="entry name" value="Dihydrodipicolinate Reductase, domain 2"/>
    <property type="match status" value="1"/>
</dbReference>
<comment type="caution">
    <text evidence="12">Lacks conserved residue(s) required for the propagation of feature annotation.</text>
</comment>
<accession>A0A2U3K8F0</accession>
<comment type="subcellular location">
    <subcellularLocation>
        <location evidence="12">Cytoplasm</location>
    </subcellularLocation>
</comment>
<sequence>MKLLILGRGKTGSLVAEVAAERQHGVRTFGAKENASCAALAAEKLRDIDVVIDFTTPHSAIANIEACVQAGKNMVVGTTGWYGKEHGEIDRIRRLVEQHGTGFVYAANFSVGVNLFFDVARAAAAALRHGYSGQIFERHHVHKKDAPSGTAIAIQRVMREASGQAEGLEITSFREGEVVGLHEAVLESANDRIYLCHDAKSRRGFAEGAVLAAEWIEGKKGFYDFKDVWREL</sequence>
<dbReference type="EMBL" id="OMOD01000055">
    <property type="protein sequence ID" value="SPF35935.1"/>
    <property type="molecule type" value="Genomic_DNA"/>
</dbReference>
<dbReference type="AlphaFoldDB" id="A0A2U3K8F0"/>
<dbReference type="CDD" id="cd02274">
    <property type="entry name" value="DHDPR_N"/>
    <property type="match status" value="1"/>
</dbReference>
<dbReference type="InterPro" id="IPR000846">
    <property type="entry name" value="DapB_N"/>
</dbReference>
<feature type="binding site" evidence="12">
    <location>
        <position position="44"/>
    </location>
    <ligand>
        <name>NADP(+)</name>
        <dbReference type="ChEBI" id="CHEBI:58349"/>
    </ligand>
</feature>
<keyword evidence="3 12" id="KW-0521">NADP</keyword>
<dbReference type="InterPro" id="IPR022663">
    <property type="entry name" value="DapB_C"/>
</dbReference>
<comment type="caution">
    <text evidence="12">Was originally thought to be a dihydrodipicolinate reductase (DHDPR), catalyzing the conversion of dihydrodipicolinate to tetrahydrodipicolinate. However, it was shown in E.coli that the substrate of the enzymatic reaction is not dihydrodipicolinate (DHDP) but in fact (2S,4S)-4-hydroxy-2,3,4,5-tetrahydrodipicolinic acid (HTPA), the product released by the DapA-catalyzed reaction.</text>
</comment>
<dbReference type="GO" id="GO:0051287">
    <property type="term" value="F:NAD binding"/>
    <property type="evidence" value="ECO:0007669"/>
    <property type="project" value="UniProtKB-UniRule"/>
</dbReference>
<keyword evidence="2 12" id="KW-0028">Amino-acid biosynthesis</keyword>
<dbReference type="InterPro" id="IPR023940">
    <property type="entry name" value="DHDPR_bac"/>
</dbReference>
<dbReference type="UniPathway" id="UPA00034">
    <property type="reaction ID" value="UER00018"/>
</dbReference>
<evidence type="ECO:0000256" key="11">
    <source>
        <dbReference type="ARBA" id="ARBA00049396"/>
    </source>
</evidence>
<dbReference type="Proteomes" id="UP000238701">
    <property type="component" value="Unassembled WGS sequence"/>
</dbReference>
<evidence type="ECO:0000256" key="7">
    <source>
        <dbReference type="ARBA" id="ARBA00023154"/>
    </source>
</evidence>
<dbReference type="Pfam" id="PF01113">
    <property type="entry name" value="DapB_N"/>
    <property type="match status" value="1"/>
</dbReference>
<evidence type="ECO:0000313" key="15">
    <source>
        <dbReference type="EMBL" id="SPF35935.1"/>
    </source>
</evidence>
<feature type="binding site" evidence="12">
    <location>
        <begin position="106"/>
        <end position="109"/>
    </location>
    <ligand>
        <name>NAD(+)</name>
        <dbReference type="ChEBI" id="CHEBI:57540"/>
    </ligand>
</feature>
<evidence type="ECO:0000256" key="8">
    <source>
        <dbReference type="ARBA" id="ARBA00037922"/>
    </source>
</evidence>
<dbReference type="SUPFAM" id="SSF51735">
    <property type="entry name" value="NAD(P)-binding Rossmann-fold domains"/>
    <property type="match status" value="1"/>
</dbReference>
<dbReference type="GO" id="GO:0050661">
    <property type="term" value="F:NADP binding"/>
    <property type="evidence" value="ECO:0007669"/>
    <property type="project" value="UniProtKB-UniRule"/>
</dbReference>
<evidence type="ECO:0000256" key="3">
    <source>
        <dbReference type="ARBA" id="ARBA00022857"/>
    </source>
</evidence>
<feature type="domain" description="Dihydrodipicolinate reductase N-terminal" evidence="13">
    <location>
        <begin position="9"/>
        <end position="109"/>
    </location>
</feature>
<protein>
    <recommendedName>
        <fullName evidence="9 12">4-hydroxy-tetrahydrodipicolinate reductase</fullName>
        <shortName evidence="12">HTPA reductase</shortName>
        <ecNumber evidence="9 12">1.17.1.8</ecNumber>
    </recommendedName>
</protein>
<dbReference type="Pfam" id="PF05173">
    <property type="entry name" value="DapB_C"/>
    <property type="match status" value="1"/>
</dbReference>
<keyword evidence="4 12" id="KW-0220">Diaminopimelate biosynthesis</keyword>
<proteinExistence type="inferred from homology"/>
<dbReference type="NCBIfam" id="TIGR00036">
    <property type="entry name" value="dapB"/>
    <property type="match status" value="1"/>
</dbReference>
<evidence type="ECO:0000256" key="10">
    <source>
        <dbReference type="ARBA" id="ARBA00049080"/>
    </source>
</evidence>
<feature type="binding site" evidence="12">
    <location>
        <position position="43"/>
    </location>
    <ligand>
        <name>NAD(+)</name>
        <dbReference type="ChEBI" id="CHEBI:57540"/>
    </ligand>
</feature>
<dbReference type="Gene3D" id="3.40.50.720">
    <property type="entry name" value="NAD(P)-binding Rossmann-like Domain"/>
    <property type="match status" value="1"/>
</dbReference>
<reference evidence="16" key="1">
    <citation type="submission" date="2018-02" db="EMBL/GenBank/DDBJ databases">
        <authorList>
            <person name="Hausmann B."/>
        </authorList>
    </citation>
    <scope>NUCLEOTIDE SEQUENCE [LARGE SCALE GENOMIC DNA]</scope>
    <source>
        <strain evidence="16">Peat soil MAG SbA1</strain>
    </source>
</reference>
<comment type="pathway">
    <text evidence="8 12">Amino-acid biosynthesis; L-lysine biosynthesis via DAP pathway; (S)-tetrahydrodipicolinate from L-aspartate: step 4/4.</text>
</comment>
<evidence type="ECO:0000259" key="14">
    <source>
        <dbReference type="Pfam" id="PF05173"/>
    </source>
</evidence>
<feature type="active site" description="Proton donor/acceptor" evidence="12">
    <location>
        <position position="139"/>
    </location>
</feature>
<dbReference type="HAMAP" id="MF_00102">
    <property type="entry name" value="DapB"/>
    <property type="match status" value="1"/>
</dbReference>
<evidence type="ECO:0000256" key="2">
    <source>
        <dbReference type="ARBA" id="ARBA00022605"/>
    </source>
</evidence>
<evidence type="ECO:0000256" key="4">
    <source>
        <dbReference type="ARBA" id="ARBA00022915"/>
    </source>
</evidence>
<organism evidence="15 16">
    <name type="scientific">Candidatus Sulfotelmatobacter kueseliae</name>
    <dbReference type="NCBI Taxonomy" id="2042962"/>
    <lineage>
        <taxon>Bacteria</taxon>
        <taxon>Pseudomonadati</taxon>
        <taxon>Acidobacteriota</taxon>
        <taxon>Terriglobia</taxon>
        <taxon>Terriglobales</taxon>
        <taxon>Candidatus Korobacteraceae</taxon>
        <taxon>Candidatus Sulfotelmatobacter</taxon>
    </lineage>
</organism>
<feature type="binding site" evidence="12">
    <location>
        <position position="140"/>
    </location>
    <ligand>
        <name>(S)-2,3,4,5-tetrahydrodipicolinate</name>
        <dbReference type="ChEBI" id="CHEBI:16845"/>
    </ligand>
</feature>
<feature type="domain" description="Dihydrodipicolinate reductase C-terminal" evidence="14">
    <location>
        <begin position="112"/>
        <end position="228"/>
    </location>
</feature>
<evidence type="ECO:0000256" key="9">
    <source>
        <dbReference type="ARBA" id="ARBA00038983"/>
    </source>
</evidence>
<gene>
    <name evidence="12" type="primary">dapB</name>
    <name evidence="15" type="ORF">SBA1_1480009</name>
</gene>
<keyword evidence="6 12" id="KW-0520">NAD</keyword>
<feature type="binding site" evidence="12">
    <location>
        <begin position="149"/>
        <end position="150"/>
    </location>
    <ligand>
        <name>(S)-2,3,4,5-tetrahydrodipicolinate</name>
        <dbReference type="ChEBI" id="CHEBI:16845"/>
    </ligand>
</feature>
<evidence type="ECO:0000256" key="1">
    <source>
        <dbReference type="ARBA" id="ARBA00006642"/>
    </source>
</evidence>
<dbReference type="PANTHER" id="PTHR20836">
    <property type="entry name" value="DIHYDRODIPICOLINATE REDUCTASE"/>
    <property type="match status" value="1"/>
</dbReference>
<comment type="catalytic activity">
    <reaction evidence="11 12">
        <text>(S)-2,3,4,5-tetrahydrodipicolinate + NAD(+) + H2O = (2S,4S)-4-hydroxy-2,3,4,5-tetrahydrodipicolinate + NADH + H(+)</text>
        <dbReference type="Rhea" id="RHEA:35323"/>
        <dbReference type="ChEBI" id="CHEBI:15377"/>
        <dbReference type="ChEBI" id="CHEBI:15378"/>
        <dbReference type="ChEBI" id="CHEBI:16845"/>
        <dbReference type="ChEBI" id="CHEBI:57540"/>
        <dbReference type="ChEBI" id="CHEBI:57945"/>
        <dbReference type="ChEBI" id="CHEBI:67139"/>
        <dbReference type="EC" id="1.17.1.8"/>
    </reaction>
</comment>
<keyword evidence="5 12" id="KW-0560">Oxidoreductase</keyword>
<dbReference type="GO" id="GO:0008839">
    <property type="term" value="F:4-hydroxy-tetrahydrodipicolinate reductase"/>
    <property type="evidence" value="ECO:0007669"/>
    <property type="project" value="UniProtKB-UniRule"/>
</dbReference>
<dbReference type="PANTHER" id="PTHR20836:SF0">
    <property type="entry name" value="4-HYDROXY-TETRAHYDRODIPICOLINATE REDUCTASE 1, CHLOROPLASTIC-RELATED"/>
    <property type="match status" value="1"/>
</dbReference>
<dbReference type="GO" id="GO:0009089">
    <property type="term" value="P:lysine biosynthetic process via diaminopimelate"/>
    <property type="evidence" value="ECO:0007669"/>
    <property type="project" value="UniProtKB-UniRule"/>
</dbReference>
<feature type="binding site" evidence="12">
    <location>
        <begin position="77"/>
        <end position="79"/>
    </location>
    <ligand>
        <name>NAD(+)</name>
        <dbReference type="ChEBI" id="CHEBI:57540"/>
    </ligand>
</feature>
<dbReference type="GO" id="GO:0005829">
    <property type="term" value="C:cytosol"/>
    <property type="evidence" value="ECO:0007669"/>
    <property type="project" value="TreeGrafter"/>
</dbReference>
<name>A0A2U3K8F0_9BACT</name>
<evidence type="ECO:0000313" key="16">
    <source>
        <dbReference type="Proteomes" id="UP000238701"/>
    </source>
</evidence>
<evidence type="ECO:0000256" key="12">
    <source>
        <dbReference type="HAMAP-Rule" id="MF_00102"/>
    </source>
</evidence>
<dbReference type="PIRSF" id="PIRSF000161">
    <property type="entry name" value="DHPR"/>
    <property type="match status" value="1"/>
</dbReference>
<comment type="catalytic activity">
    <reaction evidence="10 12">
        <text>(S)-2,3,4,5-tetrahydrodipicolinate + NADP(+) + H2O = (2S,4S)-4-hydroxy-2,3,4,5-tetrahydrodipicolinate + NADPH + H(+)</text>
        <dbReference type="Rhea" id="RHEA:35331"/>
        <dbReference type="ChEBI" id="CHEBI:15377"/>
        <dbReference type="ChEBI" id="CHEBI:15378"/>
        <dbReference type="ChEBI" id="CHEBI:16845"/>
        <dbReference type="ChEBI" id="CHEBI:57783"/>
        <dbReference type="ChEBI" id="CHEBI:58349"/>
        <dbReference type="ChEBI" id="CHEBI:67139"/>
        <dbReference type="EC" id="1.17.1.8"/>
    </reaction>
</comment>
<comment type="subunit">
    <text evidence="12">Homotetramer.</text>
</comment>
<evidence type="ECO:0000259" key="13">
    <source>
        <dbReference type="Pfam" id="PF01113"/>
    </source>
</evidence>